<evidence type="ECO:0000313" key="1">
    <source>
        <dbReference type="EMBL" id="SOX52230.1"/>
    </source>
</evidence>
<sequence>MLNFRRWLSREFYLWSCRIYEDWHEVELTSDDGECIRFCCYGDLTGWWPERWEFHCSCEKRDRGKDG</sequence>
<name>A0A2K4Y614_9MYCO</name>
<evidence type="ECO:0000313" key="2">
    <source>
        <dbReference type="Proteomes" id="UP000236318"/>
    </source>
</evidence>
<dbReference type="EMBL" id="FXEG02000002">
    <property type="protein sequence ID" value="SOX52230.1"/>
    <property type="molecule type" value="Genomic_DNA"/>
</dbReference>
<comment type="caution">
    <text evidence="1">The sequence shown here is derived from an EMBL/GenBank/DDBJ whole genome shotgun (WGS) entry which is preliminary data.</text>
</comment>
<protein>
    <submittedName>
        <fullName evidence="1">Uncharacterized protein</fullName>
    </submittedName>
</protein>
<reference evidence="1" key="1">
    <citation type="submission" date="2018-01" db="EMBL/GenBank/DDBJ databases">
        <authorList>
            <consortium name="Urmite Genomes"/>
        </authorList>
    </citation>
    <scope>NUCLEOTIDE SEQUENCE [LARGE SCALE GENOMIC DNA]</scope>
    <source>
        <strain evidence="1">AFP003</strain>
    </source>
</reference>
<organism evidence="1 2">
    <name type="scientific">Mycobacterium ahvazicum</name>
    <dbReference type="NCBI Taxonomy" id="1964395"/>
    <lineage>
        <taxon>Bacteria</taxon>
        <taxon>Bacillati</taxon>
        <taxon>Actinomycetota</taxon>
        <taxon>Actinomycetes</taxon>
        <taxon>Mycobacteriales</taxon>
        <taxon>Mycobacteriaceae</taxon>
        <taxon>Mycobacterium</taxon>
        <taxon>Mycobacterium simiae complex</taxon>
    </lineage>
</organism>
<dbReference type="Proteomes" id="UP000236318">
    <property type="component" value="Unassembled WGS sequence"/>
</dbReference>
<accession>A0A2K4Y614</accession>
<gene>
    <name evidence="1" type="ORF">MAAFP003_896</name>
</gene>
<proteinExistence type="predicted"/>
<keyword evidence="2" id="KW-1185">Reference proteome</keyword>
<dbReference type="AlphaFoldDB" id="A0A2K4Y614"/>